<reference evidence="3 4" key="1">
    <citation type="submission" date="2021-05" db="EMBL/GenBank/DDBJ databases">
        <title>Roseococcus sp. XZZS9, whole genome shotgun sequencing project.</title>
        <authorList>
            <person name="Zhao G."/>
            <person name="Shen L."/>
        </authorList>
    </citation>
    <scope>NUCLEOTIDE SEQUENCE [LARGE SCALE GENOMIC DNA]</scope>
    <source>
        <strain evidence="3 4">XZZS9</strain>
    </source>
</reference>
<sequence length="523" mass="57002">MDSATRQLLGLARRGLLRGAAGLAALAAWQPPQARSQAPGYPFALGVASGDPWPDGVVIWTRLAPDPLAAGGGMGLAPVEVGWEVAEDERLTRPVQRGTFTATPELGHSVHVELRGLQPGRTYFYRFRALGQESRIGRTRTAPAPGAEATIRFLNAGCQNYEHGFFTAWRHAAAEEGIDFVFHYGDFIYEHRGRRPGEGGWGPVVRTHHGGEAVSLEDYRARYAQYRLDPDLAAAQAAHPFVCTYDDHEVENNWVGLISQRDGGRRFPVATPPDVFALRAAAAFRAWYENMPVRAAALPRGTDITAYRRLRFGRTLDLHVLDTRRFRDDQPCGDGTALPCEAVARPEAQVLGAVQEAWLRAGIAGSSARWQLLGQQIFVAPRLFPNGGRSMDSWDGYPAARERLLAMLAGRDAAVLTGDVHRAWANDLQARPDGPPVAVEFVGTSITSEGDGSEAQPTAAAAMSINPHLKFHSNRRGYTRHVARADRLEATYRAVGHVQQPDAPREDRGHFVTLAGRPGVVAG</sequence>
<protein>
    <submittedName>
        <fullName evidence="3">Alkaline phosphatase D family protein</fullName>
    </submittedName>
</protein>
<keyword evidence="4" id="KW-1185">Reference proteome</keyword>
<dbReference type="CDD" id="cd07389">
    <property type="entry name" value="MPP_PhoD"/>
    <property type="match status" value="1"/>
</dbReference>
<dbReference type="PROSITE" id="PS51318">
    <property type="entry name" value="TAT"/>
    <property type="match status" value="1"/>
</dbReference>
<proteinExistence type="predicted"/>
<dbReference type="InterPro" id="IPR029052">
    <property type="entry name" value="Metallo-depent_PP-like"/>
</dbReference>
<dbReference type="InterPro" id="IPR032093">
    <property type="entry name" value="PhoD_N"/>
</dbReference>
<dbReference type="PANTHER" id="PTHR43606:SF2">
    <property type="entry name" value="ALKALINE PHOSPHATASE FAMILY PROTEIN (AFU_ORTHOLOGUE AFUA_5G03860)"/>
    <property type="match status" value="1"/>
</dbReference>
<name>A0ABS5QIH3_9PROT</name>
<dbReference type="Proteomes" id="UP000766336">
    <property type="component" value="Unassembled WGS sequence"/>
</dbReference>
<feature type="domain" description="Phospholipase D N-terminal" evidence="2">
    <location>
        <begin position="45"/>
        <end position="141"/>
    </location>
</feature>
<dbReference type="Pfam" id="PF16655">
    <property type="entry name" value="PhoD_N"/>
    <property type="match status" value="1"/>
</dbReference>
<dbReference type="InterPro" id="IPR006311">
    <property type="entry name" value="TAT_signal"/>
</dbReference>
<dbReference type="EMBL" id="JAHCDA010000005">
    <property type="protein sequence ID" value="MBS7813441.1"/>
    <property type="molecule type" value="Genomic_DNA"/>
</dbReference>
<organism evidence="3 4">
    <name type="scientific">Roseococcus pinisoli</name>
    <dbReference type="NCBI Taxonomy" id="2835040"/>
    <lineage>
        <taxon>Bacteria</taxon>
        <taxon>Pseudomonadati</taxon>
        <taxon>Pseudomonadota</taxon>
        <taxon>Alphaproteobacteria</taxon>
        <taxon>Acetobacterales</taxon>
        <taxon>Roseomonadaceae</taxon>
        <taxon>Roseococcus</taxon>
    </lineage>
</organism>
<gene>
    <name evidence="3" type="ORF">KHU32_21050</name>
</gene>
<evidence type="ECO:0000313" key="4">
    <source>
        <dbReference type="Proteomes" id="UP000766336"/>
    </source>
</evidence>
<evidence type="ECO:0000259" key="1">
    <source>
        <dbReference type="Pfam" id="PF09423"/>
    </source>
</evidence>
<dbReference type="InterPro" id="IPR052900">
    <property type="entry name" value="Phospholipid_Metab_Enz"/>
</dbReference>
<dbReference type="PANTHER" id="PTHR43606">
    <property type="entry name" value="PHOSPHATASE, PUTATIVE (AFU_ORTHOLOGUE AFUA_6G08710)-RELATED"/>
    <property type="match status" value="1"/>
</dbReference>
<dbReference type="SUPFAM" id="SSF56300">
    <property type="entry name" value="Metallo-dependent phosphatases"/>
    <property type="match status" value="1"/>
</dbReference>
<comment type="caution">
    <text evidence="3">The sequence shown here is derived from an EMBL/GenBank/DDBJ whole genome shotgun (WGS) entry which is preliminary data.</text>
</comment>
<feature type="domain" description="PhoD-like phosphatase metallophosphatase" evidence="1">
    <location>
        <begin position="154"/>
        <end position="491"/>
    </location>
</feature>
<evidence type="ECO:0000313" key="3">
    <source>
        <dbReference type="EMBL" id="MBS7813441.1"/>
    </source>
</evidence>
<dbReference type="Pfam" id="PF09423">
    <property type="entry name" value="PhoD"/>
    <property type="match status" value="1"/>
</dbReference>
<accession>A0ABS5QIH3</accession>
<dbReference type="Gene3D" id="2.60.40.380">
    <property type="entry name" value="Purple acid phosphatase-like, N-terminal"/>
    <property type="match status" value="1"/>
</dbReference>
<evidence type="ECO:0000259" key="2">
    <source>
        <dbReference type="Pfam" id="PF16655"/>
    </source>
</evidence>
<dbReference type="RefSeq" id="WP_213672148.1">
    <property type="nucleotide sequence ID" value="NZ_JAHCDA010000005.1"/>
</dbReference>
<dbReference type="InterPro" id="IPR038607">
    <property type="entry name" value="PhoD-like_sf"/>
</dbReference>
<dbReference type="Gene3D" id="3.60.21.70">
    <property type="entry name" value="PhoD-like phosphatase"/>
    <property type="match status" value="1"/>
</dbReference>
<dbReference type="InterPro" id="IPR018946">
    <property type="entry name" value="PhoD-like_MPP"/>
</dbReference>